<name>A0A426DJY9_9FIRM</name>
<accession>A0A426DJY9</accession>
<dbReference type="AlphaFoldDB" id="A0A426DJY9"/>
<evidence type="ECO:0000313" key="1">
    <source>
        <dbReference type="EMBL" id="RRK32961.1"/>
    </source>
</evidence>
<sequence>MKRELGIARCGLACCLCSENVTCNGCYSDNCPDYSRCENRKCSIEKGFLGCYACEMDCKMGLLNKIKPYGFTLFIKRYGIESLLDCLVENEKRGILYHRKGIIGDYDDFDDVEKLIEFIRTGKH</sequence>
<organism evidence="1 2">
    <name type="scientific">Schaedlerella arabinosiphila</name>
    <dbReference type="NCBI Taxonomy" id="2044587"/>
    <lineage>
        <taxon>Bacteria</taxon>
        <taxon>Bacillati</taxon>
        <taxon>Bacillota</taxon>
        <taxon>Clostridia</taxon>
        <taxon>Lachnospirales</taxon>
        <taxon>Lachnospiraceae</taxon>
        <taxon>Schaedlerella</taxon>
    </lineage>
</organism>
<proteinExistence type="predicted"/>
<evidence type="ECO:0000313" key="2">
    <source>
        <dbReference type="Proteomes" id="UP000274920"/>
    </source>
</evidence>
<dbReference type="Proteomes" id="UP000274920">
    <property type="component" value="Unassembled WGS sequence"/>
</dbReference>
<dbReference type="EMBL" id="RHJS01000002">
    <property type="protein sequence ID" value="RRK32961.1"/>
    <property type="molecule type" value="Genomic_DNA"/>
</dbReference>
<dbReference type="RefSeq" id="WP_125128359.1">
    <property type="nucleotide sequence ID" value="NZ_RHJS01000002.1"/>
</dbReference>
<keyword evidence="2" id="KW-1185">Reference proteome</keyword>
<comment type="caution">
    <text evidence="1">The sequence shown here is derived from an EMBL/GenBank/DDBJ whole genome shotgun (WGS) entry which is preliminary data.</text>
</comment>
<gene>
    <name evidence="1" type="ORF">EBB54_17595</name>
</gene>
<protein>
    <submittedName>
        <fullName evidence="1">DUF3795 domain-containing protein</fullName>
    </submittedName>
</protein>
<reference evidence="1" key="1">
    <citation type="submission" date="2018-10" db="EMBL/GenBank/DDBJ databases">
        <title>Schaedlerella arabinophila gen. nov. sp. nov., isolated from the mouse intestinal tract and comparative analysis with the genome of the closely related altered Schaedler flora strain ASF502.</title>
        <authorList>
            <person name="Miyake S."/>
            <person name="Soh M."/>
            <person name="Seedorf H."/>
        </authorList>
    </citation>
    <scope>NUCLEOTIDE SEQUENCE [LARGE SCALE GENOMIC DNA]</scope>
    <source>
        <strain evidence="1">DSM 106076</strain>
    </source>
</reference>